<dbReference type="InterPro" id="IPR036249">
    <property type="entry name" value="Thioredoxin-like_sf"/>
</dbReference>
<dbReference type="PANTHER" id="PTHR12289">
    <property type="entry name" value="METAXIN RELATED"/>
    <property type="match status" value="1"/>
</dbReference>
<organism evidence="3 4">
    <name type="scientific">Ferrovibrio xuzhouensis</name>
    <dbReference type="NCBI Taxonomy" id="1576914"/>
    <lineage>
        <taxon>Bacteria</taxon>
        <taxon>Pseudomonadati</taxon>
        <taxon>Pseudomonadota</taxon>
        <taxon>Alphaproteobacteria</taxon>
        <taxon>Rhodospirillales</taxon>
        <taxon>Rhodospirillaceae</taxon>
        <taxon>Ferrovibrio</taxon>
    </lineage>
</organism>
<sequence length="272" mass="29754">MNAMPNVYEIARSANAAQPIVLYSFGPWQGLPSGSHFSLKTEIQLKMAGLAYIKDFTGQAQAPKGKLPYIRDGQEIVPDSTFIRAHIERKYGLDLDAGLDARQRAESWSIERMLEDHLGWAMAWFRWIPAENFAAGPARFFDTAPAELQDDLRNNALAKVTGNMHAHGIGRHSMNEVAQLGIRSLESFAMLLGGRDFLFGDAPTATDATAAGVLAALIVPDLDSPLRRRALALDNVTDYVTRMMGRFYPPVAQPVAQPRDAAVKTETDAAAA</sequence>
<dbReference type="SFLD" id="SFLDS00019">
    <property type="entry name" value="Glutathione_Transferase_(cytos"/>
    <property type="match status" value="1"/>
</dbReference>
<protein>
    <submittedName>
        <fullName evidence="3">Glutathione S-transferase family protein</fullName>
    </submittedName>
</protein>
<proteinExistence type="predicted"/>
<gene>
    <name evidence="3" type="ORF">ACFOOQ_07530</name>
</gene>
<reference evidence="4" key="1">
    <citation type="journal article" date="2019" name="Int. J. Syst. Evol. Microbiol.">
        <title>The Global Catalogue of Microorganisms (GCM) 10K type strain sequencing project: providing services to taxonomists for standard genome sequencing and annotation.</title>
        <authorList>
            <consortium name="The Broad Institute Genomics Platform"/>
            <consortium name="The Broad Institute Genome Sequencing Center for Infectious Disease"/>
            <person name="Wu L."/>
            <person name="Ma J."/>
        </authorList>
    </citation>
    <scope>NUCLEOTIDE SEQUENCE [LARGE SCALE GENOMIC DNA]</scope>
    <source>
        <strain evidence="4">KCTC 42182</strain>
    </source>
</reference>
<dbReference type="Gene3D" id="3.40.30.10">
    <property type="entry name" value="Glutaredoxin"/>
    <property type="match status" value="1"/>
</dbReference>
<evidence type="ECO:0000313" key="4">
    <source>
        <dbReference type="Proteomes" id="UP001595711"/>
    </source>
</evidence>
<dbReference type="PANTHER" id="PTHR12289:SF41">
    <property type="entry name" value="FAILED AXON CONNECTIONS-RELATED"/>
    <property type="match status" value="1"/>
</dbReference>
<dbReference type="Gene3D" id="1.20.1050.10">
    <property type="match status" value="1"/>
</dbReference>
<dbReference type="SUPFAM" id="SSF47616">
    <property type="entry name" value="GST C-terminal domain-like"/>
    <property type="match status" value="1"/>
</dbReference>
<name>A0ABV7VGR4_9PROT</name>
<dbReference type="InterPro" id="IPR012336">
    <property type="entry name" value="Thioredoxin-like_fold"/>
</dbReference>
<dbReference type="EMBL" id="JBHRYJ010000001">
    <property type="protein sequence ID" value="MFC3675388.1"/>
    <property type="molecule type" value="Genomic_DNA"/>
</dbReference>
<evidence type="ECO:0000313" key="3">
    <source>
        <dbReference type="EMBL" id="MFC3675388.1"/>
    </source>
</evidence>
<dbReference type="SUPFAM" id="SSF52833">
    <property type="entry name" value="Thioredoxin-like"/>
    <property type="match status" value="1"/>
</dbReference>
<dbReference type="InterPro" id="IPR050931">
    <property type="entry name" value="Mito_Protein_Transport_Metaxin"/>
</dbReference>
<feature type="domain" description="Thioredoxin-like fold" evidence="2">
    <location>
        <begin position="37"/>
        <end position="132"/>
    </location>
</feature>
<dbReference type="InterPro" id="IPR026928">
    <property type="entry name" value="FAX/IsoI-like"/>
</dbReference>
<dbReference type="InterPro" id="IPR040079">
    <property type="entry name" value="Glutathione_S-Trfase"/>
</dbReference>
<dbReference type="InterPro" id="IPR036282">
    <property type="entry name" value="Glutathione-S-Trfase_C_sf"/>
</dbReference>
<dbReference type="InterPro" id="IPR033468">
    <property type="entry name" value="Metaxin_GST"/>
</dbReference>
<dbReference type="Pfam" id="PF17171">
    <property type="entry name" value="GST_C_6"/>
    <property type="match status" value="1"/>
</dbReference>
<dbReference type="Proteomes" id="UP001595711">
    <property type="component" value="Unassembled WGS sequence"/>
</dbReference>
<evidence type="ECO:0000259" key="1">
    <source>
        <dbReference type="Pfam" id="PF17171"/>
    </source>
</evidence>
<dbReference type="SFLD" id="SFLDG01200">
    <property type="entry name" value="SUF1.1"/>
    <property type="match status" value="1"/>
</dbReference>
<keyword evidence="4" id="KW-1185">Reference proteome</keyword>
<dbReference type="Pfam" id="PF17172">
    <property type="entry name" value="GST_N_4"/>
    <property type="match status" value="1"/>
</dbReference>
<feature type="domain" description="Metaxin glutathione S-transferase" evidence="1">
    <location>
        <begin position="183"/>
        <end position="243"/>
    </location>
</feature>
<dbReference type="RefSeq" id="WP_379723868.1">
    <property type="nucleotide sequence ID" value="NZ_JBHRYJ010000001.1"/>
</dbReference>
<comment type="caution">
    <text evidence="3">The sequence shown here is derived from an EMBL/GenBank/DDBJ whole genome shotgun (WGS) entry which is preliminary data.</text>
</comment>
<dbReference type="SFLD" id="SFLDG01180">
    <property type="entry name" value="SUF1"/>
    <property type="match status" value="1"/>
</dbReference>
<accession>A0ABV7VGR4</accession>
<evidence type="ECO:0000259" key="2">
    <source>
        <dbReference type="Pfam" id="PF17172"/>
    </source>
</evidence>